<name>A0A8H5B2W7_9AGAR</name>
<gene>
    <name evidence="1" type="ORF">D9611_005000</name>
</gene>
<dbReference type="SUPFAM" id="SSF52047">
    <property type="entry name" value="RNI-like"/>
    <property type="match status" value="1"/>
</dbReference>
<organism evidence="1 2">
    <name type="scientific">Ephemerocybe angulata</name>
    <dbReference type="NCBI Taxonomy" id="980116"/>
    <lineage>
        <taxon>Eukaryota</taxon>
        <taxon>Fungi</taxon>
        <taxon>Dikarya</taxon>
        <taxon>Basidiomycota</taxon>
        <taxon>Agaricomycotina</taxon>
        <taxon>Agaricomycetes</taxon>
        <taxon>Agaricomycetidae</taxon>
        <taxon>Agaricales</taxon>
        <taxon>Agaricineae</taxon>
        <taxon>Psathyrellaceae</taxon>
        <taxon>Ephemerocybe</taxon>
    </lineage>
</organism>
<accession>A0A8H5B2W7</accession>
<protein>
    <recommendedName>
        <fullName evidence="3">F-box domain-containing protein</fullName>
    </recommendedName>
</protein>
<dbReference type="AlphaFoldDB" id="A0A8H5B2W7"/>
<dbReference type="OrthoDB" id="3039255at2759"/>
<evidence type="ECO:0000313" key="2">
    <source>
        <dbReference type="Proteomes" id="UP000541558"/>
    </source>
</evidence>
<evidence type="ECO:0008006" key="3">
    <source>
        <dbReference type="Google" id="ProtNLM"/>
    </source>
</evidence>
<comment type="caution">
    <text evidence="1">The sequence shown here is derived from an EMBL/GenBank/DDBJ whole genome shotgun (WGS) entry which is preliminary data.</text>
</comment>
<reference evidence="1 2" key="1">
    <citation type="journal article" date="2020" name="ISME J.">
        <title>Uncovering the hidden diversity of litter-decomposition mechanisms in mushroom-forming fungi.</title>
        <authorList>
            <person name="Floudas D."/>
            <person name="Bentzer J."/>
            <person name="Ahren D."/>
            <person name="Johansson T."/>
            <person name="Persson P."/>
            <person name="Tunlid A."/>
        </authorList>
    </citation>
    <scope>NUCLEOTIDE SEQUENCE [LARGE SCALE GENOMIC DNA]</scope>
    <source>
        <strain evidence="1 2">CBS 175.51</strain>
    </source>
</reference>
<dbReference type="Gene3D" id="3.80.10.10">
    <property type="entry name" value="Ribonuclease Inhibitor"/>
    <property type="match status" value="1"/>
</dbReference>
<dbReference type="InterPro" id="IPR032675">
    <property type="entry name" value="LRR_dom_sf"/>
</dbReference>
<proteinExistence type="predicted"/>
<dbReference type="EMBL" id="JAACJK010000220">
    <property type="protein sequence ID" value="KAF5315585.1"/>
    <property type="molecule type" value="Genomic_DNA"/>
</dbReference>
<dbReference type="Proteomes" id="UP000541558">
    <property type="component" value="Unassembled WGS sequence"/>
</dbReference>
<sequence length="534" mass="59931">MSDSTSSFTHVQAPTHLPYEIWAHVASFLSSDVLDVNFSFNRAFFHCAMDARYRSTRFGEFPNPQAFLAFKRLKDPSLSSRVRDFTYRHETLPMWMNSSCAKYKTEAPKGRLWRIRTLSTLSTSGQRIGISEHELIQIISGMKNLTNLTLESHCPTPFLYAIWPTFKASLQSLVLNMLEIPDWFIPSGAIPHLRSLTVHCSCSCTKGASSNTIHTSLGPYLNAHRDTLQSITLSVHAQCNLDISLLFKTLSSFTELTTLSITQPSLTPSSTTVNGVSSDMAKSLRAFITARAPNLESLSINLYNTLLSSFLSLPPPTTTLQPGFKSLQVQVSSNEGHGPPVPSTVASLFPPLCLYLRWHIPTLTRLDLGNVTLSFAQVKVLLQLFQSTTESKPPTHTEEREVGFVTHTPLRSLHLAVVELEPELFVYASTMLPHLQTLGIAYVTLKPNLSYPRPQENNNGLVGLFRLPTFEFTRAMQAQCYFNHWELEHLHIRPLRHWPWSSCKETIADVFPRVKTFNGASRAEYLSSANMSNI</sequence>
<evidence type="ECO:0000313" key="1">
    <source>
        <dbReference type="EMBL" id="KAF5315585.1"/>
    </source>
</evidence>
<keyword evidence="2" id="KW-1185">Reference proteome</keyword>